<evidence type="ECO:0000256" key="1">
    <source>
        <dbReference type="SAM" id="Phobius"/>
    </source>
</evidence>
<keyword evidence="1" id="KW-0812">Transmembrane</keyword>
<feature type="transmembrane region" description="Helical" evidence="1">
    <location>
        <begin position="261"/>
        <end position="285"/>
    </location>
</feature>
<keyword evidence="1" id="KW-0472">Membrane</keyword>
<keyword evidence="1" id="KW-1133">Transmembrane helix</keyword>
<dbReference type="Proteomes" id="UP000241284">
    <property type="component" value="Unassembled WGS sequence"/>
</dbReference>
<gene>
    <name evidence="2" type="ORF">B9Q06_08820</name>
</gene>
<comment type="caution">
    <text evidence="2">The sequence shown here is derived from an EMBL/GenBank/DDBJ whole genome shotgun (WGS) entry which is preliminary data.</text>
</comment>
<evidence type="ECO:0000313" key="3">
    <source>
        <dbReference type="Proteomes" id="UP000241284"/>
    </source>
</evidence>
<dbReference type="EMBL" id="NEXH01000022">
    <property type="protein sequence ID" value="PSN94582.1"/>
    <property type="molecule type" value="Genomic_DNA"/>
</dbReference>
<organism evidence="2 3">
    <name type="scientific">Candidatus Marsarchaeota G2 archaeon ECH_B_2</name>
    <dbReference type="NCBI Taxonomy" id="1978160"/>
    <lineage>
        <taxon>Archaea</taxon>
        <taxon>Candidatus Marsarchaeota</taxon>
        <taxon>Candidatus Marsarchaeota group 2</taxon>
    </lineage>
</organism>
<dbReference type="AlphaFoldDB" id="A0A2R6B7L8"/>
<accession>A0A2R6B7L8</accession>
<proteinExistence type="predicted"/>
<reference evidence="2 3" key="1">
    <citation type="submission" date="2017-04" db="EMBL/GenBank/DDBJ databases">
        <title>Novel microbial lineages endemic to geothermal iron-oxide mats fill important gaps in the evolutionary history of Archaea.</title>
        <authorList>
            <person name="Jay Z.J."/>
            <person name="Beam J.P."/>
            <person name="Dlakic M."/>
            <person name="Rusch D.B."/>
            <person name="Kozubal M.A."/>
            <person name="Inskeep W.P."/>
        </authorList>
    </citation>
    <scope>NUCLEOTIDE SEQUENCE [LARGE SCALE GENOMIC DNA]</scope>
    <source>
        <strain evidence="2">ECH_B_2</strain>
    </source>
</reference>
<sequence>MIQVFDWNPSSPRSEGGRWGKGWLRFRRFLAVLVAAALVAAPTQVLTVYAHGGDTLKPGYTVILGGPHHVASVKYYNYSSSSSADPSGVQEVDRGGWSNTTLSGENWAMNLSVGEWGGGSAWLVSYTLHGHGYTLSVVESEYTGVLNAAINLDPAHDKVNYTQFIVKVNYTQFIVLNYSSSVLDGEKGISYALRWMSHQYAHSSGGDNTTLREWSHYLDVMASAVDALSAHLPPSVLNLNISGGAVSAYDLTQCQWATIELAVAALAFYLACSSTFGLGCFLAIFSLEAATFNFQQYCLNGSGG</sequence>
<name>A0A2R6B7L8_9ARCH</name>
<protein>
    <submittedName>
        <fullName evidence="2">Uncharacterized protein</fullName>
    </submittedName>
</protein>
<evidence type="ECO:0000313" key="2">
    <source>
        <dbReference type="EMBL" id="PSN94582.1"/>
    </source>
</evidence>